<evidence type="ECO:0000256" key="6">
    <source>
        <dbReference type="ARBA" id="ARBA00022692"/>
    </source>
</evidence>
<evidence type="ECO:0000256" key="3">
    <source>
        <dbReference type="ARBA" id="ARBA00010793"/>
    </source>
</evidence>
<evidence type="ECO:0000256" key="4">
    <source>
        <dbReference type="ARBA" id="ARBA00022528"/>
    </source>
</evidence>
<dbReference type="InterPro" id="IPR021825">
    <property type="entry name" value="RETICULATA-related"/>
</dbReference>
<dbReference type="Proteomes" id="UP001054857">
    <property type="component" value="Unassembled WGS sequence"/>
</dbReference>
<evidence type="ECO:0000256" key="7">
    <source>
        <dbReference type="ARBA" id="ARBA00022946"/>
    </source>
</evidence>
<evidence type="ECO:0000313" key="12">
    <source>
        <dbReference type="Proteomes" id="UP001054857"/>
    </source>
</evidence>
<feature type="region of interest" description="Disordered" evidence="10">
    <location>
        <begin position="106"/>
        <end position="136"/>
    </location>
</feature>
<dbReference type="GO" id="GO:0009507">
    <property type="term" value="C:chloroplast"/>
    <property type="evidence" value="ECO:0007669"/>
    <property type="project" value="UniProtKB-SubCell"/>
</dbReference>
<dbReference type="PANTHER" id="PTHR31620">
    <property type="entry name" value="PROTEIN RETICULATA-RELATED 2, CHLOROPLASTIC-RELATED"/>
    <property type="match status" value="1"/>
</dbReference>
<dbReference type="GO" id="GO:0016020">
    <property type="term" value="C:membrane"/>
    <property type="evidence" value="ECO:0007669"/>
    <property type="project" value="UniProtKB-SubCell"/>
</dbReference>
<dbReference type="PANTHER" id="PTHR31620:SF8">
    <property type="entry name" value="PROTEIN RETICULATA-RELATED 4, CHLOROPLASTIC-LIKE"/>
    <property type="match status" value="1"/>
</dbReference>
<evidence type="ECO:0000256" key="8">
    <source>
        <dbReference type="ARBA" id="ARBA00022989"/>
    </source>
</evidence>
<evidence type="ECO:0000256" key="9">
    <source>
        <dbReference type="ARBA" id="ARBA00023136"/>
    </source>
</evidence>
<comment type="similarity">
    <text evidence="3">Belongs to the RETICULATA family.</text>
</comment>
<comment type="caution">
    <text evidence="11">The sequence shown here is derived from an EMBL/GenBank/DDBJ whole genome shotgun (WGS) entry which is preliminary data.</text>
</comment>
<organism evidence="11 12">
    <name type="scientific">Astrephomene gubernaculifera</name>
    <dbReference type="NCBI Taxonomy" id="47775"/>
    <lineage>
        <taxon>Eukaryota</taxon>
        <taxon>Viridiplantae</taxon>
        <taxon>Chlorophyta</taxon>
        <taxon>core chlorophytes</taxon>
        <taxon>Chlorophyceae</taxon>
        <taxon>CS clade</taxon>
        <taxon>Chlamydomonadales</taxon>
        <taxon>Astrephomenaceae</taxon>
        <taxon>Astrephomene</taxon>
    </lineage>
</organism>
<protein>
    <recommendedName>
        <fullName evidence="13">Protein RETICULATA-RELATED 3, chloroplastic</fullName>
    </recommendedName>
</protein>
<evidence type="ECO:0000256" key="10">
    <source>
        <dbReference type="SAM" id="MobiDB-lite"/>
    </source>
</evidence>
<evidence type="ECO:0008006" key="13">
    <source>
        <dbReference type="Google" id="ProtNLM"/>
    </source>
</evidence>
<sequence length="432" mass="46062">LWPVTLQRGTDWIVCGFLSDTDRPTTTRIKALLYWETTRMQSLAMRSTGLAAPLPAARARPQCVPLHNTARRAPVVCRVAVGSTGVPEGVQTPKEDKPQEPVLAIGGGDGNGVGNNGSGGGGGGGGGGGDNGDGGKPMDPKVVALLAAAGRSVDSFPADFKLGLLTNRVTPEILERYFSMEANFLARLVWGIDGFRERLLADPSFFVKLAIEIGIGVVMKITAEYTKRQGNFAKEIDFVFANTLMAIIADFMLTWLPAPTLSYKPRAVSSNAIANFFASCPDNAFQKVPPGMEPFSLSQRIGAIIRNGSKLLGVGFCASMIGVGVTNALLTVRQLLDPTLKPPNAPQNVVATSAAYGVYMSISSNLRYQIIAGIIEERGIEVLFRGNHQLCHLLSFAARTGNTFLGSLLWVDFVRLCGMQKAQPAAKAIADH</sequence>
<gene>
    <name evidence="11" type="ORF">Agub_g1721</name>
</gene>
<dbReference type="AlphaFoldDB" id="A0AAD3DFX1"/>
<keyword evidence="4" id="KW-0150">Chloroplast</keyword>
<evidence type="ECO:0000256" key="5">
    <source>
        <dbReference type="ARBA" id="ARBA00022640"/>
    </source>
</evidence>
<keyword evidence="12" id="KW-1185">Reference proteome</keyword>
<evidence type="ECO:0000256" key="1">
    <source>
        <dbReference type="ARBA" id="ARBA00004141"/>
    </source>
</evidence>
<keyword evidence="5" id="KW-0934">Plastid</keyword>
<keyword evidence="7" id="KW-0809">Transit peptide</keyword>
<feature type="compositionally biased region" description="Gly residues" evidence="10">
    <location>
        <begin position="106"/>
        <end position="135"/>
    </location>
</feature>
<comment type="subcellular location">
    <subcellularLocation>
        <location evidence="1">Membrane</location>
        <topology evidence="1">Multi-pass membrane protein</topology>
    </subcellularLocation>
    <subcellularLocation>
        <location evidence="2">Plastid</location>
        <location evidence="2">Chloroplast</location>
    </subcellularLocation>
</comment>
<proteinExistence type="inferred from homology"/>
<dbReference type="EMBL" id="BMAR01000001">
    <property type="protein sequence ID" value="GFR41081.1"/>
    <property type="molecule type" value="Genomic_DNA"/>
</dbReference>
<reference evidence="11 12" key="1">
    <citation type="journal article" date="2021" name="Sci. Rep.">
        <title>Genome sequencing of the multicellular alga Astrephomene provides insights into convergent evolution of germ-soma differentiation.</title>
        <authorList>
            <person name="Yamashita S."/>
            <person name="Yamamoto K."/>
            <person name="Matsuzaki R."/>
            <person name="Suzuki S."/>
            <person name="Yamaguchi H."/>
            <person name="Hirooka S."/>
            <person name="Minakuchi Y."/>
            <person name="Miyagishima S."/>
            <person name="Kawachi M."/>
            <person name="Toyoda A."/>
            <person name="Nozaki H."/>
        </authorList>
    </citation>
    <scope>NUCLEOTIDE SEQUENCE [LARGE SCALE GENOMIC DNA]</scope>
    <source>
        <strain evidence="11 12">NIES-4017</strain>
    </source>
</reference>
<name>A0AAD3DFX1_9CHLO</name>
<evidence type="ECO:0000313" key="11">
    <source>
        <dbReference type="EMBL" id="GFR41081.1"/>
    </source>
</evidence>
<evidence type="ECO:0000256" key="2">
    <source>
        <dbReference type="ARBA" id="ARBA00004229"/>
    </source>
</evidence>
<keyword evidence="8" id="KW-1133">Transmembrane helix</keyword>
<keyword evidence="9" id="KW-0472">Membrane</keyword>
<keyword evidence="6" id="KW-0812">Transmembrane</keyword>
<accession>A0AAD3DFX1</accession>
<dbReference type="Pfam" id="PF11891">
    <property type="entry name" value="RETICULATA-like"/>
    <property type="match status" value="1"/>
</dbReference>
<feature type="non-terminal residue" evidence="11">
    <location>
        <position position="432"/>
    </location>
</feature>